<reference evidence="2" key="1">
    <citation type="submission" date="2020-02" db="EMBL/GenBank/DDBJ databases">
        <authorList>
            <person name="Meier V. D."/>
        </authorList>
    </citation>
    <scope>NUCLEOTIDE SEQUENCE</scope>
    <source>
        <strain evidence="2">AVDCRST_MAG44</strain>
    </source>
</reference>
<evidence type="ECO:0000313" key="2">
    <source>
        <dbReference type="EMBL" id="CAA9499179.1"/>
    </source>
</evidence>
<accession>A0A6J4SNK0</accession>
<feature type="region of interest" description="Disordered" evidence="1">
    <location>
        <begin position="1"/>
        <end position="56"/>
    </location>
</feature>
<feature type="non-terminal residue" evidence="2">
    <location>
        <position position="1"/>
    </location>
</feature>
<dbReference type="EMBL" id="CADCVY010000050">
    <property type="protein sequence ID" value="CAA9499179.1"/>
    <property type="molecule type" value="Genomic_DNA"/>
</dbReference>
<dbReference type="AlphaFoldDB" id="A0A6J4SNK0"/>
<evidence type="ECO:0000256" key="1">
    <source>
        <dbReference type="SAM" id="MobiDB-lite"/>
    </source>
</evidence>
<organism evidence="2">
    <name type="scientific">uncultured Sphingomonas sp</name>
    <dbReference type="NCBI Taxonomy" id="158754"/>
    <lineage>
        <taxon>Bacteria</taxon>
        <taxon>Pseudomonadati</taxon>
        <taxon>Pseudomonadota</taxon>
        <taxon>Alphaproteobacteria</taxon>
        <taxon>Sphingomonadales</taxon>
        <taxon>Sphingomonadaceae</taxon>
        <taxon>Sphingomonas</taxon>
        <taxon>environmental samples</taxon>
    </lineage>
</organism>
<sequence>CLRTRSSEIGLGTSGNFSKPLRWGRRPKNNCQRGRELGRSPLQRPSTPISTMMFRS</sequence>
<gene>
    <name evidence="2" type="ORF">AVDCRST_MAG44-649</name>
</gene>
<name>A0A6J4SNK0_9SPHN</name>
<protein>
    <submittedName>
        <fullName evidence="2">Uncharacterized protein</fullName>
    </submittedName>
</protein>
<proteinExistence type="predicted"/>
<feature type="non-terminal residue" evidence="2">
    <location>
        <position position="56"/>
    </location>
</feature>